<dbReference type="Proteomes" id="UP000250140">
    <property type="component" value="Unassembled WGS sequence"/>
</dbReference>
<evidence type="ECO:0000313" key="2">
    <source>
        <dbReference type="EMBL" id="OCL09401.1"/>
    </source>
</evidence>
<protein>
    <submittedName>
        <fullName evidence="2">Uncharacterized protein</fullName>
    </submittedName>
</protein>
<feature type="region of interest" description="Disordered" evidence="1">
    <location>
        <begin position="310"/>
        <end position="349"/>
    </location>
</feature>
<name>A0A8E2F3F1_9PEZI</name>
<proteinExistence type="predicted"/>
<evidence type="ECO:0000256" key="1">
    <source>
        <dbReference type="SAM" id="MobiDB-lite"/>
    </source>
</evidence>
<feature type="non-terminal residue" evidence="2">
    <location>
        <position position="349"/>
    </location>
</feature>
<accession>A0A8E2F3F1</accession>
<dbReference type="EMBL" id="KV749455">
    <property type="protein sequence ID" value="OCL09401.1"/>
    <property type="molecule type" value="Genomic_DNA"/>
</dbReference>
<dbReference type="OrthoDB" id="5953249at2759"/>
<feature type="compositionally biased region" description="Basic and acidic residues" evidence="1">
    <location>
        <begin position="66"/>
        <end position="80"/>
    </location>
</feature>
<feature type="region of interest" description="Disordered" evidence="1">
    <location>
        <begin position="66"/>
        <end position="95"/>
    </location>
</feature>
<organism evidence="2 3">
    <name type="scientific">Glonium stellatum</name>
    <dbReference type="NCBI Taxonomy" id="574774"/>
    <lineage>
        <taxon>Eukaryota</taxon>
        <taxon>Fungi</taxon>
        <taxon>Dikarya</taxon>
        <taxon>Ascomycota</taxon>
        <taxon>Pezizomycotina</taxon>
        <taxon>Dothideomycetes</taxon>
        <taxon>Pleosporomycetidae</taxon>
        <taxon>Gloniales</taxon>
        <taxon>Gloniaceae</taxon>
        <taxon>Glonium</taxon>
    </lineage>
</organism>
<keyword evidence="3" id="KW-1185">Reference proteome</keyword>
<feature type="compositionally biased region" description="Basic residues" evidence="1">
    <location>
        <begin position="310"/>
        <end position="321"/>
    </location>
</feature>
<gene>
    <name evidence="2" type="ORF">AOQ84DRAFT_375871</name>
</gene>
<dbReference type="AlphaFoldDB" id="A0A8E2F3F1"/>
<evidence type="ECO:0000313" key="3">
    <source>
        <dbReference type="Proteomes" id="UP000250140"/>
    </source>
</evidence>
<sequence length="349" mass="39600">MSAALLFERLQMLVKADLEALPDLFPQSAISDDGESIGGVPIFPEETHYHPEASAAFAEADTLLRHDKTTKSSAPDRDSYGPESESESEQTSDAQLERRFVHIPQPEPDPNLERRFVLFKDVKSYWTADESMASSKSRLLGTCLERGALASPDQTFSPIISISKYPYKFVNQRDSQRIASKFFDAGKFWMREWDLYYVWPTDGDKPLVLICEDQLQTLLAEINTEFQDLGLKITAYNRAEGLIIKFPNHPHTTPRYLGRSSSKAELDEMSADAPDSTYRAPGEGHIPPPDDRTLEAFKQMIDDAAELNRAKNKAAKAKKKGERILKQQNMRQQLKRAQRYLGLHPKYDD</sequence>
<feature type="region of interest" description="Disordered" evidence="1">
    <location>
        <begin position="254"/>
        <end position="289"/>
    </location>
</feature>
<reference evidence="2 3" key="1">
    <citation type="journal article" date="2016" name="Nat. Commun.">
        <title>Ectomycorrhizal ecology is imprinted in the genome of the dominant symbiotic fungus Cenococcum geophilum.</title>
        <authorList>
            <consortium name="DOE Joint Genome Institute"/>
            <person name="Peter M."/>
            <person name="Kohler A."/>
            <person name="Ohm R.A."/>
            <person name="Kuo A."/>
            <person name="Krutzmann J."/>
            <person name="Morin E."/>
            <person name="Arend M."/>
            <person name="Barry K.W."/>
            <person name="Binder M."/>
            <person name="Choi C."/>
            <person name="Clum A."/>
            <person name="Copeland A."/>
            <person name="Grisel N."/>
            <person name="Haridas S."/>
            <person name="Kipfer T."/>
            <person name="LaButti K."/>
            <person name="Lindquist E."/>
            <person name="Lipzen A."/>
            <person name="Maire R."/>
            <person name="Meier B."/>
            <person name="Mihaltcheva S."/>
            <person name="Molinier V."/>
            <person name="Murat C."/>
            <person name="Poggeler S."/>
            <person name="Quandt C.A."/>
            <person name="Sperisen C."/>
            <person name="Tritt A."/>
            <person name="Tisserant E."/>
            <person name="Crous P.W."/>
            <person name="Henrissat B."/>
            <person name="Nehls U."/>
            <person name="Egli S."/>
            <person name="Spatafora J.W."/>
            <person name="Grigoriev I.V."/>
            <person name="Martin F.M."/>
        </authorList>
    </citation>
    <scope>NUCLEOTIDE SEQUENCE [LARGE SCALE GENOMIC DNA]</scope>
    <source>
        <strain evidence="2 3">CBS 207.34</strain>
    </source>
</reference>